<evidence type="ECO:0000256" key="1">
    <source>
        <dbReference type="ARBA" id="ARBA00023121"/>
    </source>
</evidence>
<dbReference type="InterPro" id="IPR043168">
    <property type="entry name" value="DegV_C"/>
</dbReference>
<dbReference type="Gene3D" id="3.30.1180.10">
    <property type="match status" value="1"/>
</dbReference>
<evidence type="ECO:0000313" key="2">
    <source>
        <dbReference type="EMBL" id="HJG85709.1"/>
    </source>
</evidence>
<dbReference type="PANTHER" id="PTHR33434">
    <property type="entry name" value="DEGV DOMAIN-CONTAINING PROTEIN DR_1986-RELATED"/>
    <property type="match status" value="1"/>
</dbReference>
<dbReference type="PANTHER" id="PTHR33434:SF2">
    <property type="entry name" value="FATTY ACID-BINDING PROTEIN TM_1468"/>
    <property type="match status" value="1"/>
</dbReference>
<reference evidence="2" key="2">
    <citation type="submission" date="2021-09" db="EMBL/GenBank/DDBJ databases">
        <authorList>
            <person name="Gilroy R."/>
        </authorList>
    </citation>
    <scope>NUCLEOTIDE SEQUENCE</scope>
    <source>
        <strain evidence="2">CHK179-5677</strain>
    </source>
</reference>
<reference evidence="2" key="1">
    <citation type="journal article" date="2021" name="PeerJ">
        <title>Extensive microbial diversity within the chicken gut microbiome revealed by metagenomics and culture.</title>
        <authorList>
            <person name="Gilroy R."/>
            <person name="Ravi A."/>
            <person name="Getino M."/>
            <person name="Pursley I."/>
            <person name="Horton D.L."/>
            <person name="Alikhan N.F."/>
            <person name="Baker D."/>
            <person name="Gharbi K."/>
            <person name="Hall N."/>
            <person name="Watson M."/>
            <person name="Adriaenssens E.M."/>
            <person name="Foster-Nyarko E."/>
            <person name="Jarju S."/>
            <person name="Secka A."/>
            <person name="Antonio M."/>
            <person name="Oren A."/>
            <person name="Chaudhuri R.R."/>
            <person name="La Ragione R."/>
            <person name="Hildebrand F."/>
            <person name="Pallen M.J."/>
        </authorList>
    </citation>
    <scope>NUCLEOTIDE SEQUENCE</scope>
    <source>
        <strain evidence="2">CHK179-5677</strain>
    </source>
</reference>
<dbReference type="Gene3D" id="3.40.50.10170">
    <property type="match status" value="1"/>
</dbReference>
<dbReference type="AlphaFoldDB" id="A0A921MJF9"/>
<name>A0A921MJF9_9FIRM</name>
<evidence type="ECO:0000313" key="3">
    <source>
        <dbReference type="Proteomes" id="UP000760668"/>
    </source>
</evidence>
<gene>
    <name evidence="2" type="ORF">K8V01_01570</name>
</gene>
<dbReference type="GO" id="GO:0008289">
    <property type="term" value="F:lipid binding"/>
    <property type="evidence" value="ECO:0007669"/>
    <property type="project" value="UniProtKB-KW"/>
</dbReference>
<dbReference type="InterPro" id="IPR003797">
    <property type="entry name" value="DegV"/>
</dbReference>
<comment type="caution">
    <text evidence="2">The sequence shown here is derived from an EMBL/GenBank/DDBJ whole genome shotgun (WGS) entry which is preliminary data.</text>
</comment>
<proteinExistence type="predicted"/>
<dbReference type="Proteomes" id="UP000760668">
    <property type="component" value="Unassembled WGS sequence"/>
</dbReference>
<keyword evidence="1" id="KW-0446">Lipid-binding</keyword>
<dbReference type="Pfam" id="PF02645">
    <property type="entry name" value="DegV"/>
    <property type="match status" value="1"/>
</dbReference>
<dbReference type="InterPro" id="IPR050270">
    <property type="entry name" value="DegV_domain_contain"/>
</dbReference>
<dbReference type="RefSeq" id="WP_294535470.1">
    <property type="nucleotide sequence ID" value="NZ_DYUC01000014.1"/>
</dbReference>
<dbReference type="NCBIfam" id="TIGR00762">
    <property type="entry name" value="DegV"/>
    <property type="match status" value="1"/>
</dbReference>
<protein>
    <submittedName>
        <fullName evidence="2">DegV family protein</fullName>
    </submittedName>
</protein>
<dbReference type="SUPFAM" id="SSF82549">
    <property type="entry name" value="DAK1/DegV-like"/>
    <property type="match status" value="1"/>
</dbReference>
<dbReference type="PROSITE" id="PS51482">
    <property type="entry name" value="DEGV"/>
    <property type="match status" value="1"/>
</dbReference>
<organism evidence="2 3">
    <name type="scientific">Pseudoflavonifractor capillosus</name>
    <dbReference type="NCBI Taxonomy" id="106588"/>
    <lineage>
        <taxon>Bacteria</taxon>
        <taxon>Bacillati</taxon>
        <taxon>Bacillota</taxon>
        <taxon>Clostridia</taxon>
        <taxon>Eubacteriales</taxon>
        <taxon>Oscillospiraceae</taxon>
        <taxon>Pseudoflavonifractor</taxon>
    </lineage>
</organism>
<dbReference type="EMBL" id="DYUC01000014">
    <property type="protein sequence ID" value="HJG85709.1"/>
    <property type="molecule type" value="Genomic_DNA"/>
</dbReference>
<accession>A0A921MJF9</accession>
<sequence length="281" mass="30786">MSIKITSDSTCDLSPELISRYQVEIVPLTIVKDGKPYRDGLEITPGDIFRHVDAGGDITSTTAVSVGEYRDVFARLSPVHDAVIHINISAEFSSCHQNACIAAEEFDNVYVVDSRNLSTGHGLVVIEAALAAETGMAPEEIISYLKDLTGRVEASFILNRLDYMVKGGRCSAVAMLGANLLRLKPCIEVKDGKMGVAKKYRGTFEKCVLDYVRDRLQGRTDLETDRIFITYSTAPQDTVDQVRAAIAKYAPFKEILETRAGCTVSTHCGPNTLGILFIRSK</sequence>